<sequence length="110" mass="12448">MKRARFTYEQIIGILTEHEASAKCADLCRKHGMWEAAFYNWKAKFGGMTVSDAKLVNGCHRHEAQSNADNHHHTVCGLFGRIKRVTILNFIKKARRSGGDEGCDTFHLSI</sequence>
<proteinExistence type="predicted"/>
<dbReference type="Proteomes" id="UP000831019">
    <property type="component" value="Chromosome"/>
</dbReference>
<evidence type="ECO:0008006" key="3">
    <source>
        <dbReference type="Google" id="ProtNLM"/>
    </source>
</evidence>
<accession>A0ABY3ZLY4</accession>
<evidence type="ECO:0000313" key="2">
    <source>
        <dbReference type="Proteomes" id="UP000831019"/>
    </source>
</evidence>
<gene>
    <name evidence="1" type="ORF">DSM109990_02431</name>
</gene>
<dbReference type="SUPFAM" id="SSF46689">
    <property type="entry name" value="Homeodomain-like"/>
    <property type="match status" value="1"/>
</dbReference>
<organism evidence="1 2">
    <name type="scientific">Sulfitobacter dubius</name>
    <dbReference type="NCBI Taxonomy" id="218673"/>
    <lineage>
        <taxon>Bacteria</taxon>
        <taxon>Pseudomonadati</taxon>
        <taxon>Pseudomonadota</taxon>
        <taxon>Alphaproteobacteria</taxon>
        <taxon>Rhodobacterales</taxon>
        <taxon>Roseobacteraceae</taxon>
        <taxon>Sulfitobacter</taxon>
    </lineage>
</organism>
<dbReference type="EMBL" id="CP085144">
    <property type="protein sequence ID" value="UOA15588.1"/>
    <property type="molecule type" value="Genomic_DNA"/>
</dbReference>
<dbReference type="Pfam" id="PF01527">
    <property type="entry name" value="HTH_Tnp_1"/>
    <property type="match status" value="1"/>
</dbReference>
<dbReference type="InterPro" id="IPR002514">
    <property type="entry name" value="Transposase_8"/>
</dbReference>
<reference evidence="2" key="1">
    <citation type="journal article" date="2022" name="Microorganisms">
        <title>Beyond the ABCs#Discovery of Three New Plasmid Types in Rhodobacterales (RepQ, RepY, RepW).</title>
        <authorList>
            <person name="Freese H.M."/>
            <person name="Ringel V."/>
            <person name="Overmann J."/>
            <person name="Petersen J."/>
        </authorList>
    </citation>
    <scope>NUCLEOTIDE SEQUENCE [LARGE SCALE GENOMIC DNA]</scope>
    <source>
        <strain evidence="2">DSM 109990</strain>
    </source>
</reference>
<dbReference type="PANTHER" id="PTHR33609:SF1">
    <property type="entry name" value="TRANSPOSASE"/>
    <property type="match status" value="1"/>
</dbReference>
<dbReference type="InterPro" id="IPR052546">
    <property type="entry name" value="Transposase_8_domain"/>
</dbReference>
<evidence type="ECO:0000313" key="1">
    <source>
        <dbReference type="EMBL" id="UOA15588.1"/>
    </source>
</evidence>
<name>A0ABY3ZLY4_9RHOB</name>
<dbReference type="PANTHER" id="PTHR33609">
    <property type="entry name" value="LOW CALCIUM RESPONSE LOCUS PROTEIN S"/>
    <property type="match status" value="1"/>
</dbReference>
<keyword evidence="2" id="KW-1185">Reference proteome</keyword>
<dbReference type="InterPro" id="IPR009057">
    <property type="entry name" value="Homeodomain-like_sf"/>
</dbReference>
<protein>
    <recommendedName>
        <fullName evidence="3">Transposase</fullName>
    </recommendedName>
</protein>